<protein>
    <submittedName>
        <fullName evidence="1">Uncharacterized protein</fullName>
    </submittedName>
</protein>
<dbReference type="Proteomes" id="UP000266313">
    <property type="component" value="Chromosome"/>
</dbReference>
<accession>A0A250KZM0</accession>
<dbReference type="KEGG" id="mmai:sS8_5043"/>
<proteinExistence type="predicted"/>
<evidence type="ECO:0000313" key="1">
    <source>
        <dbReference type="EMBL" id="BBA36966.1"/>
    </source>
</evidence>
<dbReference type="EMBL" id="AP017928">
    <property type="protein sequence ID" value="BBA36966.1"/>
    <property type="molecule type" value="Genomic_DNA"/>
</dbReference>
<dbReference type="RefSeq" id="WP_145986672.1">
    <property type="nucleotide sequence ID" value="NZ_AP017928.1"/>
</dbReference>
<dbReference type="OrthoDB" id="9777444at2"/>
<organism evidence="1 2">
    <name type="scientific">Methylocaldum marinum</name>
    <dbReference type="NCBI Taxonomy" id="1432792"/>
    <lineage>
        <taxon>Bacteria</taxon>
        <taxon>Pseudomonadati</taxon>
        <taxon>Pseudomonadota</taxon>
        <taxon>Gammaproteobacteria</taxon>
        <taxon>Methylococcales</taxon>
        <taxon>Methylococcaceae</taxon>
        <taxon>Methylocaldum</taxon>
    </lineage>
</organism>
<evidence type="ECO:0000313" key="2">
    <source>
        <dbReference type="Proteomes" id="UP000266313"/>
    </source>
</evidence>
<sequence>MSGVGATWADASVLEDVRRQRAEPMQQTGADFGAVIHHVQRTRPAIGPDLPHPVHIRDTGFELIDGETRMRKPGEPQRKPPVGILKNL</sequence>
<gene>
    <name evidence="1" type="ORF">sS8_5043</name>
</gene>
<name>A0A250KZM0_9GAMM</name>
<keyword evidence="2" id="KW-1185">Reference proteome</keyword>
<reference evidence="1 2" key="1">
    <citation type="submission" date="2016-12" db="EMBL/GenBank/DDBJ databases">
        <title>Genome sequencing of Methylocaldum marinum.</title>
        <authorList>
            <person name="Takeuchi M."/>
            <person name="Kamagata Y."/>
            <person name="Hiraoka S."/>
            <person name="Oshima K."/>
            <person name="Hattori M."/>
            <person name="Iwasaki W."/>
        </authorList>
    </citation>
    <scope>NUCLEOTIDE SEQUENCE [LARGE SCALE GENOMIC DNA]</scope>
    <source>
        <strain evidence="1 2">S8</strain>
    </source>
</reference>
<dbReference type="AlphaFoldDB" id="A0A250KZM0"/>